<evidence type="ECO:0000256" key="1">
    <source>
        <dbReference type="ARBA" id="ARBA00012771"/>
    </source>
</evidence>
<sequence>MNIEMWLYISKKKLINSSTPQLDVETLMCYVLKYSKKTLFLNYSTVIDCDSLLKLNYLLCRRMLGEPIAYIINKKEFWSLSLFVSSAVLIPRPDTELLIELVTLHTYLKNEFILDLGTGSGSIALALAREYPSCKIMGIDNSLQALSVARYNARKLNINNVFFIYSDWFSHVPLRKFHIIVCNPPYLSKQDFYRSIKDLVFEPYNSLVSGKYGIECIQHIIVNAYRHFTSIGWLYVEHCYKQTKIVRKIFKNNFFVKISSIKDYSNRRRVTFGCLLKN</sequence>
<evidence type="ECO:0000256" key="5">
    <source>
        <dbReference type="ARBA" id="ARBA00048391"/>
    </source>
</evidence>
<dbReference type="CDD" id="cd02440">
    <property type="entry name" value="AdoMet_MTases"/>
    <property type="match status" value="1"/>
</dbReference>
<evidence type="ECO:0000259" key="7">
    <source>
        <dbReference type="Pfam" id="PF17827"/>
    </source>
</evidence>
<dbReference type="PANTHER" id="PTHR18895">
    <property type="entry name" value="HEMK METHYLTRANSFERASE"/>
    <property type="match status" value="1"/>
</dbReference>
<dbReference type="Proteomes" id="UP000294449">
    <property type="component" value="Chromosome"/>
</dbReference>
<reference evidence="8 9" key="1">
    <citation type="submission" date="2019-02" db="EMBL/GenBank/DDBJ databases">
        <authorList>
            <person name="Manzano-Marin A."/>
            <person name="Manzano-Marin A."/>
        </authorList>
    </citation>
    <scope>NUCLEOTIDE SEQUENCE [LARGE SCALE GENOMIC DNA]</scope>
    <source>
        <strain evidence="8 9">BuCipseudotaxifoliae</strain>
    </source>
</reference>
<evidence type="ECO:0000313" key="9">
    <source>
        <dbReference type="Proteomes" id="UP000294449"/>
    </source>
</evidence>
<dbReference type="GO" id="GO:0102559">
    <property type="term" value="F:peptide chain release factor N(5)-glutamine methyltransferase activity"/>
    <property type="evidence" value="ECO:0007669"/>
    <property type="project" value="UniProtKB-EC"/>
</dbReference>
<dbReference type="NCBIfam" id="TIGR00536">
    <property type="entry name" value="hemK_fam"/>
    <property type="match status" value="1"/>
</dbReference>
<evidence type="ECO:0000313" key="8">
    <source>
        <dbReference type="EMBL" id="VFP85758.1"/>
    </source>
</evidence>
<dbReference type="GO" id="GO:0032259">
    <property type="term" value="P:methylation"/>
    <property type="evidence" value="ECO:0007669"/>
    <property type="project" value="UniProtKB-KW"/>
</dbReference>
<dbReference type="InterPro" id="IPR007848">
    <property type="entry name" value="Small_mtfrase_dom"/>
</dbReference>
<feature type="domain" description="Methyltransferase small" evidence="6">
    <location>
        <begin position="95"/>
        <end position="202"/>
    </location>
</feature>
<dbReference type="RefSeq" id="WP_075475013.1">
    <property type="nucleotide sequence ID" value="NZ_LR217732.1"/>
</dbReference>
<dbReference type="SUPFAM" id="SSF53335">
    <property type="entry name" value="S-adenosyl-L-methionine-dependent methyltransferases"/>
    <property type="match status" value="1"/>
</dbReference>
<evidence type="ECO:0000256" key="4">
    <source>
        <dbReference type="ARBA" id="ARBA00022691"/>
    </source>
</evidence>
<keyword evidence="3 8" id="KW-0808">Transferase</keyword>
<dbReference type="Gene3D" id="1.10.8.10">
    <property type="entry name" value="DNA helicase RuvA subunit, C-terminal domain"/>
    <property type="match status" value="1"/>
</dbReference>
<dbReference type="InterPro" id="IPR029063">
    <property type="entry name" value="SAM-dependent_MTases_sf"/>
</dbReference>
<dbReference type="Gene3D" id="3.40.50.150">
    <property type="entry name" value="Vaccinia Virus protein VP39"/>
    <property type="match status" value="1"/>
</dbReference>
<dbReference type="InterPro" id="IPR050320">
    <property type="entry name" value="N5-glutamine_MTase"/>
</dbReference>
<dbReference type="STRING" id="655384.GCA_900128595_00118"/>
<keyword evidence="4" id="KW-0949">S-adenosyl-L-methionine</keyword>
<proteinExistence type="predicted"/>
<protein>
    <recommendedName>
        <fullName evidence="1">peptide chain release factor N(5)-glutamine methyltransferase</fullName>
        <ecNumber evidence="1">2.1.1.297</ecNumber>
    </recommendedName>
</protein>
<dbReference type="GO" id="GO:0003676">
    <property type="term" value="F:nucleic acid binding"/>
    <property type="evidence" value="ECO:0007669"/>
    <property type="project" value="InterPro"/>
</dbReference>
<evidence type="ECO:0000259" key="6">
    <source>
        <dbReference type="Pfam" id="PF05175"/>
    </source>
</evidence>
<dbReference type="OrthoDB" id="9800643at2"/>
<dbReference type="InterPro" id="IPR019874">
    <property type="entry name" value="RF_methyltr_PrmC"/>
</dbReference>
<evidence type="ECO:0000256" key="3">
    <source>
        <dbReference type="ARBA" id="ARBA00022679"/>
    </source>
</evidence>
<dbReference type="AlphaFoldDB" id="A0A451DGL4"/>
<dbReference type="InterPro" id="IPR004556">
    <property type="entry name" value="HemK-like"/>
</dbReference>
<dbReference type="InterPro" id="IPR002052">
    <property type="entry name" value="DNA_methylase_N6_adenine_CS"/>
</dbReference>
<dbReference type="EC" id="2.1.1.297" evidence="1"/>
<dbReference type="Pfam" id="PF17827">
    <property type="entry name" value="PrmC_N"/>
    <property type="match status" value="1"/>
</dbReference>
<dbReference type="PANTHER" id="PTHR18895:SF74">
    <property type="entry name" value="MTRF1L RELEASE FACTOR GLUTAMINE METHYLTRANSFERASE"/>
    <property type="match status" value="1"/>
</dbReference>
<comment type="catalytic activity">
    <reaction evidence="5">
        <text>L-glutaminyl-[peptide chain release factor] + S-adenosyl-L-methionine = N(5)-methyl-L-glutaminyl-[peptide chain release factor] + S-adenosyl-L-homocysteine + H(+)</text>
        <dbReference type="Rhea" id="RHEA:42896"/>
        <dbReference type="Rhea" id="RHEA-COMP:10271"/>
        <dbReference type="Rhea" id="RHEA-COMP:10272"/>
        <dbReference type="ChEBI" id="CHEBI:15378"/>
        <dbReference type="ChEBI" id="CHEBI:30011"/>
        <dbReference type="ChEBI" id="CHEBI:57856"/>
        <dbReference type="ChEBI" id="CHEBI:59789"/>
        <dbReference type="ChEBI" id="CHEBI:61891"/>
        <dbReference type="EC" id="2.1.1.297"/>
    </reaction>
</comment>
<dbReference type="Pfam" id="PF05175">
    <property type="entry name" value="MTS"/>
    <property type="match status" value="1"/>
</dbReference>
<feature type="domain" description="Release factor glutamine methyltransferase N-terminal" evidence="7">
    <location>
        <begin position="17"/>
        <end position="72"/>
    </location>
</feature>
<gene>
    <name evidence="8" type="primary">prmC</name>
    <name evidence="8" type="ORF">BUCIPSTX3056_119</name>
</gene>
<keyword evidence="2 8" id="KW-0489">Methyltransferase</keyword>
<dbReference type="NCBIfam" id="TIGR03534">
    <property type="entry name" value="RF_mod_PrmC"/>
    <property type="match status" value="1"/>
</dbReference>
<dbReference type="EMBL" id="LR217732">
    <property type="protein sequence ID" value="VFP85758.1"/>
    <property type="molecule type" value="Genomic_DNA"/>
</dbReference>
<dbReference type="PROSITE" id="PS00092">
    <property type="entry name" value="N6_MTASE"/>
    <property type="match status" value="1"/>
</dbReference>
<evidence type="ECO:0000256" key="2">
    <source>
        <dbReference type="ARBA" id="ARBA00022603"/>
    </source>
</evidence>
<organism evidence="8 9">
    <name type="scientific">Buchnera aphidicola</name>
    <name type="common">Cinara pseudotaxifoliae</name>
    <dbReference type="NCBI Taxonomy" id="655384"/>
    <lineage>
        <taxon>Bacteria</taxon>
        <taxon>Pseudomonadati</taxon>
        <taxon>Pseudomonadota</taxon>
        <taxon>Gammaproteobacteria</taxon>
        <taxon>Enterobacterales</taxon>
        <taxon>Erwiniaceae</taxon>
        <taxon>Buchnera</taxon>
    </lineage>
</organism>
<dbReference type="InterPro" id="IPR040758">
    <property type="entry name" value="PrmC_N"/>
</dbReference>
<name>A0A451DGL4_9GAMM</name>
<accession>A0A451DGL4</accession>